<dbReference type="RefSeq" id="WP_377283348.1">
    <property type="nucleotide sequence ID" value="NZ_JBHRSI010000009.1"/>
</dbReference>
<accession>A0ABW4N8C8</accession>
<gene>
    <name evidence="1" type="ORF">ACFSC0_20420</name>
</gene>
<proteinExistence type="predicted"/>
<organism evidence="1 2">
    <name type="scientific">Phenylobacterium terrae</name>
    <dbReference type="NCBI Taxonomy" id="2665495"/>
    <lineage>
        <taxon>Bacteria</taxon>
        <taxon>Pseudomonadati</taxon>
        <taxon>Pseudomonadota</taxon>
        <taxon>Alphaproteobacteria</taxon>
        <taxon>Caulobacterales</taxon>
        <taxon>Caulobacteraceae</taxon>
        <taxon>Phenylobacterium</taxon>
    </lineage>
</organism>
<evidence type="ECO:0000313" key="2">
    <source>
        <dbReference type="Proteomes" id="UP001597237"/>
    </source>
</evidence>
<dbReference type="EMBL" id="JBHUEY010000012">
    <property type="protein sequence ID" value="MFD1785769.1"/>
    <property type="molecule type" value="Genomic_DNA"/>
</dbReference>
<reference evidence="2" key="1">
    <citation type="journal article" date="2019" name="Int. J. Syst. Evol. Microbiol.">
        <title>The Global Catalogue of Microorganisms (GCM) 10K type strain sequencing project: providing services to taxonomists for standard genome sequencing and annotation.</title>
        <authorList>
            <consortium name="The Broad Institute Genomics Platform"/>
            <consortium name="The Broad Institute Genome Sequencing Center for Infectious Disease"/>
            <person name="Wu L."/>
            <person name="Ma J."/>
        </authorList>
    </citation>
    <scope>NUCLEOTIDE SEQUENCE [LARGE SCALE GENOMIC DNA]</scope>
    <source>
        <strain evidence="2">DFY28</strain>
    </source>
</reference>
<comment type="caution">
    <text evidence="1">The sequence shown here is derived from an EMBL/GenBank/DDBJ whole genome shotgun (WGS) entry which is preliminary data.</text>
</comment>
<name>A0ABW4N8C8_9CAUL</name>
<dbReference type="Proteomes" id="UP001597237">
    <property type="component" value="Unassembled WGS sequence"/>
</dbReference>
<sequence>MNALHRAPVAKTRITERKTFRVSGATAETVPIMAWIVENTPSFALSNQEGPTQWSRGSSFAFDVSFGEDRDAVAFKLRWIEE</sequence>
<protein>
    <submittedName>
        <fullName evidence="1">Uncharacterized protein</fullName>
    </submittedName>
</protein>
<evidence type="ECO:0000313" key="1">
    <source>
        <dbReference type="EMBL" id="MFD1785769.1"/>
    </source>
</evidence>
<keyword evidence="2" id="KW-1185">Reference proteome</keyword>